<comment type="pathway">
    <text evidence="8">Polyol metabolism; myo-inositol biosynthesis; myo-inositol from D-glucose 6-phosphate: step 2/2.</text>
</comment>
<evidence type="ECO:0000256" key="9">
    <source>
        <dbReference type="SAM" id="MobiDB-lite"/>
    </source>
</evidence>
<proteinExistence type="inferred from homology"/>
<dbReference type="PROSITE" id="PS00629">
    <property type="entry name" value="IMP_1"/>
    <property type="match status" value="1"/>
</dbReference>
<dbReference type="GO" id="GO:0006021">
    <property type="term" value="P:inositol biosynthetic process"/>
    <property type="evidence" value="ECO:0007669"/>
    <property type="project" value="UniProtKB-UniPathway"/>
</dbReference>
<feature type="region of interest" description="Disordered" evidence="9">
    <location>
        <begin position="188"/>
        <end position="225"/>
    </location>
</feature>
<gene>
    <name evidence="10" type="ORF">BMF94_3959</name>
</gene>
<comment type="similarity">
    <text evidence="3 8">Belongs to the inositol monophosphatase superfamily.</text>
</comment>
<comment type="caution">
    <text evidence="10">The sequence shown here is derived from an EMBL/GenBank/DDBJ whole genome shotgun (WGS) entry which is preliminary data.</text>
</comment>
<feature type="binding site" evidence="7">
    <location>
        <position position="117"/>
    </location>
    <ligand>
        <name>Mg(2+)</name>
        <dbReference type="ChEBI" id="CHEBI:18420"/>
        <label>1</label>
        <note>catalytic</note>
    </ligand>
</feature>
<dbReference type="InterPro" id="IPR020583">
    <property type="entry name" value="Inositol_monoP_metal-BS"/>
</dbReference>
<sequence>MTVPSDNGGTLHGLDLAEVHRFASHAAILAGSYLRDSALARTTAGGAHTSFDESIQIKENAADIVTKADMHSEQMITKLIREKYPDHKIIGEESYSAGQEKRFLLDDSPTWIIDPLDGTVNFVHLFPTCCVSIGFCVNKVPLVGAIFSPVIGGLHMTNASGTLTSAARGLGAWSTSISFPYDPSALDPLSSPSPPLQQASASSSGTSTPRSINTPKPQPWQHAMPLPYLPPQPIPPDAPKGCLFVSEWGKARADKPESNLSRKVTSFWNVAAEIGGRGGKGGMVHGIRSLGSATLDCQYVATGAADIFWEGGCWEWAPQDVCAGIVLILEAGGRVVPSAPPPECLADPSAPIPDADLGGRLYLAVRACSGTENETAREAQDRLIRAVWEKTVPLDYSRPT</sequence>
<dbReference type="Proteomes" id="UP000237144">
    <property type="component" value="Unassembled WGS sequence"/>
</dbReference>
<dbReference type="SUPFAM" id="SSF56655">
    <property type="entry name" value="Carbohydrate phosphatase"/>
    <property type="match status" value="1"/>
</dbReference>
<organism evidence="10 11">
    <name type="scientific">Rhodotorula taiwanensis</name>
    <dbReference type="NCBI Taxonomy" id="741276"/>
    <lineage>
        <taxon>Eukaryota</taxon>
        <taxon>Fungi</taxon>
        <taxon>Dikarya</taxon>
        <taxon>Basidiomycota</taxon>
        <taxon>Pucciniomycotina</taxon>
        <taxon>Microbotryomycetes</taxon>
        <taxon>Sporidiobolales</taxon>
        <taxon>Sporidiobolaceae</taxon>
        <taxon>Rhodotorula</taxon>
    </lineage>
</organism>
<dbReference type="PANTHER" id="PTHR20854">
    <property type="entry name" value="INOSITOL MONOPHOSPHATASE"/>
    <property type="match status" value="1"/>
</dbReference>
<evidence type="ECO:0000256" key="3">
    <source>
        <dbReference type="ARBA" id="ARBA00009759"/>
    </source>
</evidence>
<dbReference type="GO" id="GO:0046872">
    <property type="term" value="F:metal ion binding"/>
    <property type="evidence" value="ECO:0007669"/>
    <property type="project" value="UniProtKB-KW"/>
</dbReference>
<evidence type="ECO:0000256" key="5">
    <source>
        <dbReference type="ARBA" id="ARBA00022801"/>
    </source>
</evidence>
<name>A0A2S5B866_9BASI</name>
<dbReference type="EMBL" id="PJQD01000043">
    <property type="protein sequence ID" value="POY72973.1"/>
    <property type="molecule type" value="Genomic_DNA"/>
</dbReference>
<keyword evidence="5 8" id="KW-0378">Hydrolase</keyword>
<feature type="binding site" evidence="7">
    <location>
        <position position="92"/>
    </location>
    <ligand>
        <name>Mg(2+)</name>
        <dbReference type="ChEBI" id="CHEBI:18420"/>
        <label>1</label>
        <note>catalytic</note>
    </ligand>
</feature>
<comment type="cofactor">
    <cofactor evidence="2 7 8">
        <name>Mg(2+)</name>
        <dbReference type="ChEBI" id="CHEBI:18420"/>
    </cofactor>
</comment>
<feature type="binding site" evidence="7">
    <location>
        <position position="116"/>
    </location>
    <ligand>
        <name>Mg(2+)</name>
        <dbReference type="ChEBI" id="CHEBI:18420"/>
        <label>1</label>
        <note>catalytic</note>
    </ligand>
</feature>
<dbReference type="GO" id="GO:0008934">
    <property type="term" value="F:inositol monophosphate 1-phosphatase activity"/>
    <property type="evidence" value="ECO:0007669"/>
    <property type="project" value="InterPro"/>
</dbReference>
<dbReference type="Gene3D" id="3.30.540.10">
    <property type="entry name" value="Fructose-1,6-Bisphosphatase, subunit A, domain 1"/>
    <property type="match status" value="1"/>
</dbReference>
<accession>A0A2S5B866</accession>
<evidence type="ECO:0000256" key="1">
    <source>
        <dbReference type="ARBA" id="ARBA00001033"/>
    </source>
</evidence>
<keyword evidence="11" id="KW-1185">Reference proteome</keyword>
<dbReference type="InterPro" id="IPR000760">
    <property type="entry name" value="Inositol_monophosphatase-like"/>
</dbReference>
<dbReference type="GO" id="GO:0007165">
    <property type="term" value="P:signal transduction"/>
    <property type="evidence" value="ECO:0007669"/>
    <property type="project" value="TreeGrafter"/>
</dbReference>
<keyword evidence="6 7" id="KW-0460">Magnesium</keyword>
<evidence type="ECO:0000256" key="8">
    <source>
        <dbReference type="RuleBase" id="RU364068"/>
    </source>
</evidence>
<reference evidence="10 11" key="1">
    <citation type="journal article" date="2018" name="Front. Microbiol.">
        <title>Prospects for Fungal Bioremediation of Acidic Radioactive Waste Sites: Characterization and Genome Sequence of Rhodotorula taiwanensis MD1149.</title>
        <authorList>
            <person name="Tkavc R."/>
            <person name="Matrosova V.Y."/>
            <person name="Grichenko O.E."/>
            <person name="Gostincar C."/>
            <person name="Volpe R.P."/>
            <person name="Klimenkova P."/>
            <person name="Gaidamakova E.K."/>
            <person name="Zhou C.E."/>
            <person name="Stewart B.J."/>
            <person name="Lyman M.G."/>
            <person name="Malfatti S.A."/>
            <person name="Rubinfeld B."/>
            <person name="Courtot M."/>
            <person name="Singh J."/>
            <person name="Dalgard C.L."/>
            <person name="Hamilton T."/>
            <person name="Frey K.G."/>
            <person name="Gunde-Cimerman N."/>
            <person name="Dugan L."/>
            <person name="Daly M.J."/>
        </authorList>
    </citation>
    <scope>NUCLEOTIDE SEQUENCE [LARGE SCALE GENOMIC DNA]</scope>
    <source>
        <strain evidence="10 11">MD1149</strain>
    </source>
</reference>
<dbReference type="AlphaFoldDB" id="A0A2S5B866"/>
<dbReference type="InterPro" id="IPR033942">
    <property type="entry name" value="IMPase"/>
</dbReference>
<keyword evidence="4 7" id="KW-0479">Metal-binding</keyword>
<dbReference type="Gene3D" id="3.40.190.80">
    <property type="match status" value="1"/>
</dbReference>
<evidence type="ECO:0000256" key="7">
    <source>
        <dbReference type="PIRSR" id="PIRSR600760-2"/>
    </source>
</evidence>
<evidence type="ECO:0000313" key="10">
    <source>
        <dbReference type="EMBL" id="POY72973.1"/>
    </source>
</evidence>
<dbReference type="UniPathway" id="UPA00823">
    <property type="reaction ID" value="UER00788"/>
</dbReference>
<dbReference type="CDD" id="cd01639">
    <property type="entry name" value="IMPase"/>
    <property type="match status" value="1"/>
</dbReference>
<feature type="binding site" evidence="7">
    <location>
        <position position="114"/>
    </location>
    <ligand>
        <name>Mg(2+)</name>
        <dbReference type="ChEBI" id="CHEBI:18420"/>
        <label>1</label>
        <note>catalytic</note>
    </ligand>
</feature>
<comment type="catalytic activity">
    <reaction evidence="1 8">
        <text>a myo-inositol phosphate + H2O = myo-inositol + phosphate</text>
        <dbReference type="Rhea" id="RHEA:24056"/>
        <dbReference type="ChEBI" id="CHEBI:15377"/>
        <dbReference type="ChEBI" id="CHEBI:17268"/>
        <dbReference type="ChEBI" id="CHEBI:43474"/>
        <dbReference type="ChEBI" id="CHEBI:84139"/>
        <dbReference type="EC" id="3.1.3.25"/>
    </reaction>
</comment>
<dbReference type="FunFam" id="3.30.540.10:FF:000004">
    <property type="entry name" value="Inositol-1-monophosphatase"/>
    <property type="match status" value="1"/>
</dbReference>
<dbReference type="Pfam" id="PF00459">
    <property type="entry name" value="Inositol_P"/>
    <property type="match status" value="1"/>
</dbReference>
<dbReference type="PRINTS" id="PR00377">
    <property type="entry name" value="IMPHPHTASES"/>
</dbReference>
<protein>
    <recommendedName>
        <fullName evidence="8">Inositol-1-monophosphatase</fullName>
        <ecNumber evidence="8">3.1.3.25</ecNumber>
    </recommendedName>
</protein>
<feature type="compositionally biased region" description="Low complexity" evidence="9">
    <location>
        <begin position="188"/>
        <end position="208"/>
    </location>
</feature>
<evidence type="ECO:0000256" key="2">
    <source>
        <dbReference type="ARBA" id="ARBA00001946"/>
    </source>
</evidence>
<evidence type="ECO:0000256" key="6">
    <source>
        <dbReference type="ARBA" id="ARBA00022842"/>
    </source>
</evidence>
<dbReference type="STRING" id="741276.A0A2S5B866"/>
<dbReference type="OrthoDB" id="10254945at2759"/>
<feature type="binding site" evidence="7">
    <location>
        <position position="320"/>
    </location>
    <ligand>
        <name>Mg(2+)</name>
        <dbReference type="ChEBI" id="CHEBI:18420"/>
        <label>1</label>
        <note>catalytic</note>
    </ligand>
</feature>
<evidence type="ECO:0000313" key="11">
    <source>
        <dbReference type="Proteomes" id="UP000237144"/>
    </source>
</evidence>
<dbReference type="EC" id="3.1.3.25" evidence="8"/>
<dbReference type="PANTHER" id="PTHR20854:SF4">
    <property type="entry name" value="INOSITOL-1-MONOPHOSPHATASE-RELATED"/>
    <property type="match status" value="1"/>
</dbReference>
<evidence type="ECO:0000256" key="4">
    <source>
        <dbReference type="ARBA" id="ARBA00022723"/>
    </source>
</evidence>